<dbReference type="InterPro" id="IPR050266">
    <property type="entry name" value="AB_hydrolase_sf"/>
</dbReference>
<reference evidence="3 4" key="1">
    <citation type="journal article" date="2018" name="BMC Genomics">
        <title>The genome of Naegleria lovaniensis, the basis for a comparative approach to unravel pathogenicity factors of the human pathogenic amoeba N. fowleri.</title>
        <authorList>
            <person name="Liechti N."/>
            <person name="Schurch N."/>
            <person name="Bruggmann R."/>
            <person name="Wittwer M."/>
        </authorList>
    </citation>
    <scope>NUCLEOTIDE SEQUENCE [LARGE SCALE GENOMIC DNA]</scope>
    <source>
        <strain evidence="3 4">ATCC 30569</strain>
    </source>
</reference>
<evidence type="ECO:0000313" key="3">
    <source>
        <dbReference type="EMBL" id="KAG2378723.1"/>
    </source>
</evidence>
<dbReference type="PANTHER" id="PTHR43798:SF31">
    <property type="entry name" value="AB HYDROLASE SUPERFAMILY PROTEIN YCLE"/>
    <property type="match status" value="1"/>
</dbReference>
<name>A0AA88GHL7_NAELO</name>
<feature type="domain" description="AB hydrolase-1" evidence="2">
    <location>
        <begin position="33"/>
        <end position="269"/>
    </location>
</feature>
<organism evidence="3 4">
    <name type="scientific">Naegleria lovaniensis</name>
    <name type="common">Amoeba</name>
    <dbReference type="NCBI Taxonomy" id="51637"/>
    <lineage>
        <taxon>Eukaryota</taxon>
        <taxon>Discoba</taxon>
        <taxon>Heterolobosea</taxon>
        <taxon>Tetramitia</taxon>
        <taxon>Eutetramitia</taxon>
        <taxon>Vahlkampfiidae</taxon>
        <taxon>Naegleria</taxon>
    </lineage>
</organism>
<gene>
    <name evidence="3" type="ORF">C9374_007871</name>
</gene>
<protein>
    <recommendedName>
        <fullName evidence="2">AB hydrolase-1 domain-containing protein</fullName>
    </recommendedName>
</protein>
<proteinExistence type="predicted"/>
<dbReference type="Proteomes" id="UP000816034">
    <property type="component" value="Unassembled WGS sequence"/>
</dbReference>
<keyword evidence="4" id="KW-1185">Reference proteome</keyword>
<dbReference type="SUPFAM" id="SSF53474">
    <property type="entry name" value="alpha/beta-Hydrolases"/>
    <property type="match status" value="1"/>
</dbReference>
<dbReference type="GO" id="GO:0016020">
    <property type="term" value="C:membrane"/>
    <property type="evidence" value="ECO:0007669"/>
    <property type="project" value="TreeGrafter"/>
</dbReference>
<dbReference type="InterPro" id="IPR000639">
    <property type="entry name" value="Epox_hydrolase-like"/>
</dbReference>
<evidence type="ECO:0000259" key="2">
    <source>
        <dbReference type="Pfam" id="PF00561"/>
    </source>
</evidence>
<accession>A0AA88GHL7</accession>
<comment type="caution">
    <text evidence="3">The sequence shown here is derived from an EMBL/GenBank/DDBJ whole genome shotgun (WGS) entry which is preliminary data.</text>
</comment>
<dbReference type="PRINTS" id="PR00412">
    <property type="entry name" value="EPOXHYDRLASE"/>
</dbReference>
<dbReference type="EMBL" id="PYSW02000031">
    <property type="protein sequence ID" value="KAG2378723.1"/>
    <property type="molecule type" value="Genomic_DNA"/>
</dbReference>
<sequence length="286" mass="32236">MLELILENPETTHDLAIYEFNEHSSENKLVEKLIIFCHGAGGRAGQFENVCSLLSEQHKDWHLIALDQIGHGKSFSSDKTYDKADFKFEKLYSNLEFVVNHYRNKYEQNGHTVELIIVGHSVGSGLSMKFVSKHTDIVKKLILLGTKEDAPGQSPVWILPVFALDMLRGVFSANFKKLAYHESTSDEIIEKESESTKNNSMFMMKSICTQLQWPTHDEIASIKIPTLVIAGETDGLTPPEKGKLVHELIEGSQFVVLEKTSHNMMIEKPALVADAIEKFLTCEEDL</sequence>
<evidence type="ECO:0000256" key="1">
    <source>
        <dbReference type="ARBA" id="ARBA00022801"/>
    </source>
</evidence>
<dbReference type="Gene3D" id="3.40.50.1820">
    <property type="entry name" value="alpha/beta hydrolase"/>
    <property type="match status" value="1"/>
</dbReference>
<evidence type="ECO:0000313" key="4">
    <source>
        <dbReference type="Proteomes" id="UP000816034"/>
    </source>
</evidence>
<dbReference type="GO" id="GO:0016787">
    <property type="term" value="F:hydrolase activity"/>
    <property type="evidence" value="ECO:0007669"/>
    <property type="project" value="UniProtKB-KW"/>
</dbReference>
<dbReference type="InterPro" id="IPR000073">
    <property type="entry name" value="AB_hydrolase_1"/>
</dbReference>
<dbReference type="InterPro" id="IPR029058">
    <property type="entry name" value="AB_hydrolase_fold"/>
</dbReference>
<dbReference type="RefSeq" id="XP_044545985.1">
    <property type="nucleotide sequence ID" value="XM_044697884.1"/>
</dbReference>
<keyword evidence="1" id="KW-0378">Hydrolase</keyword>
<dbReference type="Pfam" id="PF00561">
    <property type="entry name" value="Abhydrolase_1"/>
    <property type="match status" value="1"/>
</dbReference>
<dbReference type="PANTHER" id="PTHR43798">
    <property type="entry name" value="MONOACYLGLYCEROL LIPASE"/>
    <property type="match status" value="1"/>
</dbReference>
<dbReference type="AlphaFoldDB" id="A0AA88GHL7"/>
<dbReference type="GeneID" id="68100325"/>